<dbReference type="InterPro" id="IPR052156">
    <property type="entry name" value="BCAA_Transport_ATP-bd_LivF"/>
</dbReference>
<accession>A0A934JS28</accession>
<dbReference type="PROSITE" id="PS50893">
    <property type="entry name" value="ABC_TRANSPORTER_2"/>
    <property type="match status" value="1"/>
</dbReference>
<organism evidence="8 9">
    <name type="scientific">Candidatus Aeolococcus gillhamiae</name>
    <dbReference type="NCBI Taxonomy" id="3127015"/>
    <lineage>
        <taxon>Bacteria</taxon>
        <taxon>Bacillati</taxon>
        <taxon>Candidatus Dormiibacterota</taxon>
        <taxon>Candidatus Dormibacteria</taxon>
        <taxon>Candidatus Aeolococcales</taxon>
        <taxon>Candidatus Aeolococcaceae</taxon>
        <taxon>Candidatus Aeolococcus</taxon>
    </lineage>
</organism>
<evidence type="ECO:0000259" key="6">
    <source>
        <dbReference type="PROSITE" id="PS50893"/>
    </source>
</evidence>
<dbReference type="Pfam" id="PF00005">
    <property type="entry name" value="ABC_tran"/>
    <property type="match status" value="1"/>
</dbReference>
<dbReference type="Proteomes" id="UP000606991">
    <property type="component" value="Unassembled WGS sequence"/>
</dbReference>
<keyword evidence="2" id="KW-0813">Transport</keyword>
<dbReference type="PANTHER" id="PTHR43820:SF4">
    <property type="entry name" value="HIGH-AFFINITY BRANCHED-CHAIN AMINO ACID TRANSPORT ATP-BINDING PROTEIN LIVF"/>
    <property type="match status" value="1"/>
</dbReference>
<dbReference type="Proteomes" id="UP000248724">
    <property type="component" value="Unassembled WGS sequence"/>
</dbReference>
<gene>
    <name evidence="8" type="ORF">DLM65_09500</name>
    <name evidence="7" type="ORF">JF886_03905</name>
</gene>
<evidence type="ECO:0000313" key="10">
    <source>
        <dbReference type="Proteomes" id="UP000606991"/>
    </source>
</evidence>
<reference evidence="7 10" key="3">
    <citation type="submission" date="2020-10" db="EMBL/GenBank/DDBJ databases">
        <title>Ca. Dormibacterota MAGs.</title>
        <authorList>
            <person name="Montgomery K."/>
        </authorList>
    </citation>
    <scope>NUCLEOTIDE SEQUENCE [LARGE SCALE GENOMIC DNA]</scope>
    <source>
        <strain evidence="7">SC8812_S17_18</strain>
    </source>
</reference>
<dbReference type="GO" id="GO:0015658">
    <property type="term" value="F:branched-chain amino acid transmembrane transporter activity"/>
    <property type="evidence" value="ECO:0007669"/>
    <property type="project" value="TreeGrafter"/>
</dbReference>
<dbReference type="CDD" id="cd03224">
    <property type="entry name" value="ABC_TM1139_LivF_branched"/>
    <property type="match status" value="1"/>
</dbReference>
<reference evidence="8 9" key="1">
    <citation type="journal article" date="2017" name="Nature">
        <title>Atmospheric trace gases support primary production in Antarctic desert surface soil.</title>
        <authorList>
            <person name="Ji M."/>
            <person name="Greening C."/>
            <person name="Vanwonterghem I."/>
            <person name="Carere C.R."/>
            <person name="Bay S.K."/>
            <person name="Steen J.A."/>
            <person name="Montgomery K."/>
            <person name="Lines T."/>
            <person name="Beardall J."/>
            <person name="van Dorst J."/>
            <person name="Snape I."/>
            <person name="Stott M.B."/>
            <person name="Hugenholtz P."/>
            <person name="Ferrari B.C."/>
        </authorList>
    </citation>
    <scope>NUCLEOTIDE SEQUENCE [LARGE SCALE GENOMIC DNA]</scope>
    <source>
        <strain evidence="8">RRmetagenome_bin12</strain>
    </source>
</reference>
<evidence type="ECO:0000313" key="7">
    <source>
        <dbReference type="EMBL" id="MBJ7593997.1"/>
    </source>
</evidence>
<comment type="caution">
    <text evidence="8">The sequence shown here is derived from an EMBL/GenBank/DDBJ whole genome shotgun (WGS) entry which is preliminary data.</text>
</comment>
<dbReference type="AlphaFoldDB" id="A0A2W5Z404"/>
<dbReference type="PROSITE" id="PS00211">
    <property type="entry name" value="ABC_TRANSPORTER_1"/>
    <property type="match status" value="1"/>
</dbReference>
<dbReference type="InterPro" id="IPR003439">
    <property type="entry name" value="ABC_transporter-like_ATP-bd"/>
</dbReference>
<dbReference type="GO" id="GO:0016887">
    <property type="term" value="F:ATP hydrolysis activity"/>
    <property type="evidence" value="ECO:0007669"/>
    <property type="project" value="InterPro"/>
</dbReference>
<evidence type="ECO:0000256" key="5">
    <source>
        <dbReference type="ARBA" id="ARBA00022970"/>
    </source>
</evidence>
<dbReference type="SUPFAM" id="SSF52540">
    <property type="entry name" value="P-loop containing nucleoside triphosphate hydrolases"/>
    <property type="match status" value="1"/>
</dbReference>
<accession>A0A2W5Z404</accession>
<dbReference type="EMBL" id="JAEKNS010000046">
    <property type="protein sequence ID" value="MBJ7593997.1"/>
    <property type="molecule type" value="Genomic_DNA"/>
</dbReference>
<dbReference type="SMART" id="SM00382">
    <property type="entry name" value="AAA"/>
    <property type="match status" value="1"/>
</dbReference>
<comment type="similarity">
    <text evidence="1">Belongs to the ABC transporter superfamily.</text>
</comment>
<dbReference type="EMBL" id="QHBU01000181">
    <property type="protein sequence ID" value="PZR79950.1"/>
    <property type="molecule type" value="Genomic_DNA"/>
</dbReference>
<keyword evidence="4 8" id="KW-0067">ATP-binding</keyword>
<dbReference type="InterPro" id="IPR003593">
    <property type="entry name" value="AAA+_ATPase"/>
</dbReference>
<keyword evidence="3" id="KW-0547">Nucleotide-binding</keyword>
<feature type="domain" description="ABC transporter" evidence="6">
    <location>
        <begin position="19"/>
        <end position="249"/>
    </location>
</feature>
<evidence type="ECO:0000313" key="9">
    <source>
        <dbReference type="Proteomes" id="UP000248724"/>
    </source>
</evidence>
<dbReference type="Gene3D" id="3.40.50.300">
    <property type="entry name" value="P-loop containing nucleotide triphosphate hydrolases"/>
    <property type="match status" value="1"/>
</dbReference>
<evidence type="ECO:0000256" key="4">
    <source>
        <dbReference type="ARBA" id="ARBA00022840"/>
    </source>
</evidence>
<evidence type="ECO:0000313" key="8">
    <source>
        <dbReference type="EMBL" id="PZR79950.1"/>
    </source>
</evidence>
<evidence type="ECO:0000256" key="1">
    <source>
        <dbReference type="ARBA" id="ARBA00005417"/>
    </source>
</evidence>
<protein>
    <submittedName>
        <fullName evidence="8">ABC transporter ATP-binding protein</fullName>
    </submittedName>
</protein>
<evidence type="ECO:0000256" key="3">
    <source>
        <dbReference type="ARBA" id="ARBA00022741"/>
    </source>
</evidence>
<evidence type="ECO:0000256" key="2">
    <source>
        <dbReference type="ARBA" id="ARBA00022448"/>
    </source>
</evidence>
<dbReference type="GO" id="GO:0015807">
    <property type="term" value="P:L-amino acid transport"/>
    <property type="evidence" value="ECO:0007669"/>
    <property type="project" value="TreeGrafter"/>
</dbReference>
<reference evidence="8" key="2">
    <citation type="submission" date="2018-05" db="EMBL/GenBank/DDBJ databases">
        <authorList>
            <person name="Ferrari B."/>
        </authorList>
    </citation>
    <scope>NUCLEOTIDE SEQUENCE</scope>
    <source>
        <strain evidence="8">RRmetagenome_bin12</strain>
    </source>
</reference>
<name>A0A2W5Z404_9BACT</name>
<sequence>MTTLLSESATPVVTTAVALDVEGITAGYGGPPIVERVSIRAHRGAITAIVGPNGAGKSTLLKAIAGVIRPTGGAVRVEGKNVTGLAPEKLVRRGIAYVPQVANVFPQLTVHENLEMGGYIRSHGVQERAEELYQLFPDLKAAHSRRAETLSGGQRTMLAMARGLMVDPAVLILDEPSAGLSPKFQSTVWERIEQVRATDVAVVVVEQNTRETLRHAAWAYVLVLGQNRLDGPGRELLHNDEVVRLYVGVLTK</sequence>
<proteinExistence type="inferred from homology"/>
<keyword evidence="5" id="KW-0029">Amino-acid transport</keyword>
<dbReference type="GO" id="GO:0005524">
    <property type="term" value="F:ATP binding"/>
    <property type="evidence" value="ECO:0007669"/>
    <property type="project" value="UniProtKB-KW"/>
</dbReference>
<dbReference type="PANTHER" id="PTHR43820">
    <property type="entry name" value="HIGH-AFFINITY BRANCHED-CHAIN AMINO ACID TRANSPORT ATP-BINDING PROTEIN LIVF"/>
    <property type="match status" value="1"/>
</dbReference>
<dbReference type="InterPro" id="IPR027417">
    <property type="entry name" value="P-loop_NTPase"/>
</dbReference>
<dbReference type="InterPro" id="IPR017871">
    <property type="entry name" value="ABC_transporter-like_CS"/>
</dbReference>